<evidence type="ECO:0000313" key="2">
    <source>
        <dbReference type="Proteomes" id="UP001153269"/>
    </source>
</evidence>
<protein>
    <recommendedName>
        <fullName evidence="3">Ubiquitin-like protease family profile domain-containing protein</fullName>
    </recommendedName>
</protein>
<comment type="caution">
    <text evidence="1">The sequence shown here is derived from an EMBL/GenBank/DDBJ whole genome shotgun (WGS) entry which is preliminary data.</text>
</comment>
<sequence>MDDRIHNVRLTVISSPVTLISSCLNLSSSPLISSPVTLMSSRLNLISSRLTVTPISSSVSLQTLWKKVDPLDYDVMVGAVREHHHWTLTVMYPKKRQSVYVDPFGANEDVLKKCSAVTRAFMKQRGHNCSRWSSETVPHARQVYTTSCSVIVCKLADMILNGEDMEDIFDKSFILRMRLQIGQRLIKEKDDLSDLCRVCGSYVTDVQWIACTLCDGWFHCSFVGQPPVDAPFYCPLCI</sequence>
<gene>
    <name evidence="1" type="ORF">PLEPLA_LOCUS23504</name>
</gene>
<dbReference type="PROSITE" id="PS51257">
    <property type="entry name" value="PROKAR_LIPOPROTEIN"/>
    <property type="match status" value="1"/>
</dbReference>
<dbReference type="Gene3D" id="3.40.395.10">
    <property type="entry name" value="Adenoviral Proteinase, Chain A"/>
    <property type="match status" value="1"/>
</dbReference>
<dbReference type="SUPFAM" id="SSF57903">
    <property type="entry name" value="FYVE/PHD zinc finger"/>
    <property type="match status" value="1"/>
</dbReference>
<organism evidence="1 2">
    <name type="scientific">Pleuronectes platessa</name>
    <name type="common">European plaice</name>
    <dbReference type="NCBI Taxonomy" id="8262"/>
    <lineage>
        <taxon>Eukaryota</taxon>
        <taxon>Metazoa</taxon>
        <taxon>Chordata</taxon>
        <taxon>Craniata</taxon>
        <taxon>Vertebrata</taxon>
        <taxon>Euteleostomi</taxon>
        <taxon>Actinopterygii</taxon>
        <taxon>Neopterygii</taxon>
        <taxon>Teleostei</taxon>
        <taxon>Neoteleostei</taxon>
        <taxon>Acanthomorphata</taxon>
        <taxon>Carangaria</taxon>
        <taxon>Pleuronectiformes</taxon>
        <taxon>Pleuronectoidei</taxon>
        <taxon>Pleuronectidae</taxon>
        <taxon>Pleuronectes</taxon>
    </lineage>
</organism>
<reference evidence="1" key="1">
    <citation type="submission" date="2020-03" db="EMBL/GenBank/DDBJ databases">
        <authorList>
            <person name="Weist P."/>
        </authorList>
    </citation>
    <scope>NUCLEOTIDE SEQUENCE</scope>
</reference>
<name>A0A9N7UQZ6_PLEPL</name>
<dbReference type="InterPro" id="IPR011011">
    <property type="entry name" value="Znf_FYVE_PHD"/>
</dbReference>
<dbReference type="Gene3D" id="3.30.40.10">
    <property type="entry name" value="Zinc/RING finger domain, C3HC4 (zinc finger)"/>
    <property type="match status" value="1"/>
</dbReference>
<dbReference type="AlphaFoldDB" id="A0A9N7UQZ6"/>
<proteinExistence type="predicted"/>
<dbReference type="EMBL" id="CADEAL010001774">
    <property type="protein sequence ID" value="CAB1435429.1"/>
    <property type="molecule type" value="Genomic_DNA"/>
</dbReference>
<evidence type="ECO:0000313" key="1">
    <source>
        <dbReference type="EMBL" id="CAB1435429.1"/>
    </source>
</evidence>
<accession>A0A9N7UQZ6</accession>
<dbReference type="InterPro" id="IPR013083">
    <property type="entry name" value="Znf_RING/FYVE/PHD"/>
</dbReference>
<dbReference type="OrthoDB" id="413122at2759"/>
<dbReference type="InterPro" id="IPR038765">
    <property type="entry name" value="Papain-like_cys_pep_sf"/>
</dbReference>
<dbReference type="SUPFAM" id="SSF54001">
    <property type="entry name" value="Cysteine proteinases"/>
    <property type="match status" value="1"/>
</dbReference>
<dbReference type="Proteomes" id="UP001153269">
    <property type="component" value="Unassembled WGS sequence"/>
</dbReference>
<evidence type="ECO:0008006" key="3">
    <source>
        <dbReference type="Google" id="ProtNLM"/>
    </source>
</evidence>
<keyword evidence="2" id="KW-1185">Reference proteome</keyword>